<dbReference type="EMBL" id="CP020370">
    <property type="protein sequence ID" value="AUB81134.1"/>
    <property type="molecule type" value="Genomic_DNA"/>
</dbReference>
<evidence type="ECO:0000256" key="1">
    <source>
        <dbReference type="SAM" id="MobiDB-lite"/>
    </source>
</evidence>
<feature type="region of interest" description="Disordered" evidence="1">
    <location>
        <begin position="1"/>
        <end position="22"/>
    </location>
</feature>
<protein>
    <submittedName>
        <fullName evidence="2">Uncharacterized protein</fullName>
    </submittedName>
</protein>
<sequence>MTAGDRWSGNPRHPAPRLQRLTGETRTTAITLALRERLERLERTIARRRLADELDVIAHHSDGSLRAWPPTRLRLRRCEN</sequence>
<dbReference type="Pfam" id="PF07704">
    <property type="entry name" value="PSK_trans_fac"/>
    <property type="match status" value="1"/>
</dbReference>
<accession>A0A2K8U6E9</accession>
<dbReference type="AlphaFoldDB" id="A0A2K8U6E9"/>
<reference evidence="2 3" key="1">
    <citation type="submission" date="2017-03" db="EMBL/GenBank/DDBJ databases">
        <title>Complete genome sequence of Candidatus 'Thiodictyon syntrophicum' sp. nov. strain Cad16T, a photolithoautotroph purple sulfur bacterium isolated from an alpine meromictic lake.</title>
        <authorList>
            <person name="Luedin S.M."/>
            <person name="Pothier J.F."/>
            <person name="Danza F."/>
            <person name="Storelli N."/>
            <person name="Wittwer M."/>
            <person name="Tonolla M."/>
        </authorList>
    </citation>
    <scope>NUCLEOTIDE SEQUENCE [LARGE SCALE GENOMIC DNA]</scope>
    <source>
        <strain evidence="2 3">Cad16T</strain>
    </source>
</reference>
<keyword evidence="3" id="KW-1185">Reference proteome</keyword>
<organism evidence="2 3">
    <name type="scientific">Candidatus Thiodictyon syntrophicum</name>
    <dbReference type="NCBI Taxonomy" id="1166950"/>
    <lineage>
        <taxon>Bacteria</taxon>
        <taxon>Pseudomonadati</taxon>
        <taxon>Pseudomonadota</taxon>
        <taxon>Gammaproteobacteria</taxon>
        <taxon>Chromatiales</taxon>
        <taxon>Chromatiaceae</taxon>
        <taxon>Thiodictyon</taxon>
    </lineage>
</organism>
<dbReference type="InterPro" id="IPR011660">
    <property type="entry name" value="VapB-like"/>
</dbReference>
<evidence type="ECO:0000313" key="2">
    <source>
        <dbReference type="EMBL" id="AUB81134.1"/>
    </source>
</evidence>
<dbReference type="Proteomes" id="UP000232638">
    <property type="component" value="Chromosome"/>
</dbReference>
<name>A0A2K8U6E9_9GAMM</name>
<gene>
    <name evidence="2" type="ORF">THSYN_09325</name>
</gene>
<dbReference type="KEGG" id="tsy:THSYN_09325"/>
<proteinExistence type="predicted"/>
<evidence type="ECO:0000313" key="3">
    <source>
        <dbReference type="Proteomes" id="UP000232638"/>
    </source>
</evidence>